<dbReference type="GO" id="GO:0003690">
    <property type="term" value="F:double-stranded DNA binding"/>
    <property type="evidence" value="ECO:0007669"/>
    <property type="project" value="TreeGrafter"/>
</dbReference>
<name>A0A392NBU0_9FABA</name>
<dbReference type="Proteomes" id="UP000265520">
    <property type="component" value="Unassembled WGS sequence"/>
</dbReference>
<feature type="non-terminal residue" evidence="2">
    <location>
        <position position="124"/>
    </location>
</feature>
<dbReference type="GO" id="GO:0003712">
    <property type="term" value="F:transcription coregulator activity"/>
    <property type="evidence" value="ECO:0007669"/>
    <property type="project" value="TreeGrafter"/>
</dbReference>
<feature type="non-terminal residue" evidence="2">
    <location>
        <position position="1"/>
    </location>
</feature>
<keyword evidence="1" id="KW-0040">ANK repeat</keyword>
<dbReference type="GO" id="GO:0006357">
    <property type="term" value="P:regulation of transcription by RNA polymerase II"/>
    <property type="evidence" value="ECO:0007669"/>
    <property type="project" value="TreeGrafter"/>
</dbReference>
<evidence type="ECO:0000313" key="3">
    <source>
        <dbReference type="Proteomes" id="UP000265520"/>
    </source>
</evidence>
<dbReference type="EMBL" id="LXQA010033711">
    <property type="protein sequence ID" value="MCH96941.1"/>
    <property type="molecule type" value="Genomic_DNA"/>
</dbReference>
<evidence type="ECO:0000256" key="1">
    <source>
        <dbReference type="ARBA" id="ARBA00023043"/>
    </source>
</evidence>
<keyword evidence="3" id="KW-1185">Reference proteome</keyword>
<evidence type="ECO:0000313" key="2">
    <source>
        <dbReference type="EMBL" id="MCH96941.1"/>
    </source>
</evidence>
<dbReference type="PANTHER" id="PTHR23335:SF3">
    <property type="entry name" value="CALMODULIN-BINDING TRANSCRIPTION ACTIVATOR 5"/>
    <property type="match status" value="1"/>
</dbReference>
<organism evidence="2 3">
    <name type="scientific">Trifolium medium</name>
    <dbReference type="NCBI Taxonomy" id="97028"/>
    <lineage>
        <taxon>Eukaryota</taxon>
        <taxon>Viridiplantae</taxon>
        <taxon>Streptophyta</taxon>
        <taxon>Embryophyta</taxon>
        <taxon>Tracheophyta</taxon>
        <taxon>Spermatophyta</taxon>
        <taxon>Magnoliopsida</taxon>
        <taxon>eudicotyledons</taxon>
        <taxon>Gunneridae</taxon>
        <taxon>Pentapetalae</taxon>
        <taxon>rosids</taxon>
        <taxon>fabids</taxon>
        <taxon>Fabales</taxon>
        <taxon>Fabaceae</taxon>
        <taxon>Papilionoideae</taxon>
        <taxon>50 kb inversion clade</taxon>
        <taxon>NPAAA clade</taxon>
        <taxon>Hologalegina</taxon>
        <taxon>IRL clade</taxon>
        <taxon>Trifolieae</taxon>
        <taxon>Trifolium</taxon>
    </lineage>
</organism>
<protein>
    <submittedName>
        <fullName evidence="2">Calmodulin-binding transcription activator 5-like</fullName>
    </submittedName>
</protein>
<dbReference type="SUPFAM" id="SSF81296">
    <property type="entry name" value="E set domains"/>
    <property type="match status" value="1"/>
</dbReference>
<sequence>VLVTGYFHNDYQHLAKSNLVCVCGEASVPVEIVQVGVYRCWLSPHSPGFVNLYLSFDGHKPISQVVNFEYRTPILHDPAASMEESYNWIEFRLQMRLSNLLFTTPKTIDVFSSKVSPTALKETK</sequence>
<dbReference type="PANTHER" id="PTHR23335">
    <property type="entry name" value="CALMODULIN-BINDING TRANSCRIPTION ACTIVATOR CAMTA"/>
    <property type="match status" value="1"/>
</dbReference>
<proteinExistence type="predicted"/>
<dbReference type="GO" id="GO:0005634">
    <property type="term" value="C:nucleus"/>
    <property type="evidence" value="ECO:0007669"/>
    <property type="project" value="TreeGrafter"/>
</dbReference>
<dbReference type="Gene3D" id="2.60.40.10">
    <property type="entry name" value="Immunoglobulins"/>
    <property type="match status" value="1"/>
</dbReference>
<dbReference type="InterPro" id="IPR013783">
    <property type="entry name" value="Ig-like_fold"/>
</dbReference>
<comment type="caution">
    <text evidence="2">The sequence shown here is derived from an EMBL/GenBank/DDBJ whole genome shotgun (WGS) entry which is preliminary data.</text>
</comment>
<dbReference type="AlphaFoldDB" id="A0A392NBU0"/>
<accession>A0A392NBU0</accession>
<dbReference type="InterPro" id="IPR014756">
    <property type="entry name" value="Ig_E-set"/>
</dbReference>
<reference evidence="2 3" key="1">
    <citation type="journal article" date="2018" name="Front. Plant Sci.">
        <title>Red Clover (Trifolium pratense) and Zigzag Clover (T. medium) - A Picture of Genomic Similarities and Differences.</title>
        <authorList>
            <person name="Dluhosova J."/>
            <person name="Istvanek J."/>
            <person name="Nedelnik J."/>
            <person name="Repkova J."/>
        </authorList>
    </citation>
    <scope>NUCLEOTIDE SEQUENCE [LARGE SCALE GENOMIC DNA]</scope>
    <source>
        <strain evidence="3">cv. 10/8</strain>
        <tissue evidence="2">Leaf</tissue>
    </source>
</reference>